<name>A0A1D1YNV3_9ARAE</name>
<dbReference type="InterPro" id="IPR003676">
    <property type="entry name" value="SAUR_fam"/>
</dbReference>
<dbReference type="PANTHER" id="PTHR31374:SF304">
    <property type="entry name" value="OS04G0537100 PROTEIN"/>
    <property type="match status" value="1"/>
</dbReference>
<evidence type="ECO:0000256" key="2">
    <source>
        <dbReference type="SAM" id="MobiDB-lite"/>
    </source>
</evidence>
<comment type="similarity">
    <text evidence="1">Belongs to the ARG7 family.</text>
</comment>
<protein>
    <submittedName>
        <fullName evidence="3">Auxin-induced protein X10A</fullName>
    </submittedName>
</protein>
<sequence length="212" mass="24424">MKKLRGFRLGRRLVRLWRWVRCPRSKHTAYIRLAAHTSPSPQGSRQHHPHHREGTEMASVIAHWGRRLASRFRAAEDSLRHRRRHLLPGDETTLGDYLLPSHWRQKKQQQEEQQGEAKGWWERPPKGHLVVYVGRKDVDPVYRALVPVIYFNHPLFGALLREAEEEFGFHHPGGITIPCPISDFETVRTRVAAAAGVTCRHRSILAGCPGGR</sequence>
<dbReference type="EMBL" id="GDJX01011625">
    <property type="protein sequence ID" value="JAT56311.1"/>
    <property type="molecule type" value="Transcribed_RNA"/>
</dbReference>
<dbReference type="GO" id="GO:0009733">
    <property type="term" value="P:response to auxin"/>
    <property type="evidence" value="ECO:0007669"/>
    <property type="project" value="InterPro"/>
</dbReference>
<evidence type="ECO:0000313" key="3">
    <source>
        <dbReference type="EMBL" id="JAT56311.1"/>
    </source>
</evidence>
<organism evidence="3">
    <name type="scientific">Anthurium amnicola</name>
    <dbReference type="NCBI Taxonomy" id="1678845"/>
    <lineage>
        <taxon>Eukaryota</taxon>
        <taxon>Viridiplantae</taxon>
        <taxon>Streptophyta</taxon>
        <taxon>Embryophyta</taxon>
        <taxon>Tracheophyta</taxon>
        <taxon>Spermatophyta</taxon>
        <taxon>Magnoliopsida</taxon>
        <taxon>Liliopsida</taxon>
        <taxon>Araceae</taxon>
        <taxon>Pothoideae</taxon>
        <taxon>Potheae</taxon>
        <taxon>Anthurium</taxon>
    </lineage>
</organism>
<dbReference type="Pfam" id="PF02519">
    <property type="entry name" value="Auxin_inducible"/>
    <property type="match status" value="1"/>
</dbReference>
<reference evidence="3" key="1">
    <citation type="submission" date="2015-07" db="EMBL/GenBank/DDBJ databases">
        <title>Transcriptome Assembly of Anthurium amnicola.</title>
        <authorList>
            <person name="Suzuki J."/>
        </authorList>
    </citation>
    <scope>NUCLEOTIDE SEQUENCE</scope>
</reference>
<feature type="region of interest" description="Disordered" evidence="2">
    <location>
        <begin position="35"/>
        <end position="54"/>
    </location>
</feature>
<evidence type="ECO:0000256" key="1">
    <source>
        <dbReference type="ARBA" id="ARBA00006974"/>
    </source>
</evidence>
<accession>A0A1D1YNV3</accession>
<dbReference type="AlphaFoldDB" id="A0A1D1YNV3"/>
<proteinExistence type="inferred from homology"/>
<gene>
    <name evidence="3" type="primary">AX10A_4</name>
    <name evidence="3" type="ORF">g.33653</name>
</gene>
<dbReference type="PANTHER" id="PTHR31374">
    <property type="entry name" value="AUXIN-INDUCED PROTEIN-LIKE-RELATED"/>
    <property type="match status" value="1"/>
</dbReference>